<proteinExistence type="predicted"/>
<organism evidence="1 2">
    <name type="scientific">Gemmata massiliana</name>
    <dbReference type="NCBI Taxonomy" id="1210884"/>
    <lineage>
        <taxon>Bacteria</taxon>
        <taxon>Pseudomonadati</taxon>
        <taxon>Planctomycetota</taxon>
        <taxon>Planctomycetia</taxon>
        <taxon>Gemmatales</taxon>
        <taxon>Gemmataceae</taxon>
        <taxon>Gemmata</taxon>
    </lineage>
</organism>
<dbReference type="Pfam" id="PF22086">
    <property type="entry name" value="DUF6940"/>
    <property type="match status" value="1"/>
</dbReference>
<dbReference type="Proteomes" id="UP000464178">
    <property type="component" value="Chromosome"/>
</dbReference>
<evidence type="ECO:0000313" key="1">
    <source>
        <dbReference type="EMBL" id="VTR98250.1"/>
    </source>
</evidence>
<accession>A0A6P2DBB8</accession>
<evidence type="ECO:0000313" key="2">
    <source>
        <dbReference type="Proteomes" id="UP000464178"/>
    </source>
</evidence>
<keyword evidence="2" id="KW-1185">Reference proteome</keyword>
<reference evidence="1 2" key="1">
    <citation type="submission" date="2019-05" db="EMBL/GenBank/DDBJ databases">
        <authorList>
            <consortium name="Science for Life Laboratories"/>
        </authorList>
    </citation>
    <scope>NUCLEOTIDE SEQUENCE [LARGE SCALE GENOMIC DNA]</scope>
    <source>
        <strain evidence="1">Soil9</strain>
    </source>
</reference>
<dbReference type="EMBL" id="LR593886">
    <property type="protein sequence ID" value="VTR98250.1"/>
    <property type="molecule type" value="Genomic_DNA"/>
</dbReference>
<dbReference type="RefSeq" id="WP_162671538.1">
    <property type="nucleotide sequence ID" value="NZ_LR593886.1"/>
</dbReference>
<gene>
    <name evidence="1" type="ORF">SOIL9_03370</name>
</gene>
<dbReference type="InterPro" id="IPR054220">
    <property type="entry name" value="DUF6940"/>
</dbReference>
<dbReference type="AlphaFoldDB" id="A0A6P2DBB8"/>
<name>A0A6P2DBB8_9BACT</name>
<sequence>MWTTQRTELATGLHFTVQRDDQPATFAEVLRALRTDTEFRSWLNALLAEAPFTAFRWETPAVTSATAPQVFEFVVLDAPHLTRAPNPDAFEEHFHHSPDAEVLDFPNLSGDAVLVVPRPIAGPSAYAHLAAFVRNAPESQRDALWARVGEAMAQRLGAAPVWLSTAGAGVPWLHVRLDNSPKYYGHVTYRRPAK</sequence>
<dbReference type="KEGG" id="gms:SOIL9_03370"/>
<protein>
    <submittedName>
        <fullName evidence="1">Uncharacterized protein</fullName>
    </submittedName>
</protein>